<dbReference type="InterPro" id="IPR058655">
    <property type="entry name" value="Mok11-14/Ags1-like"/>
</dbReference>
<dbReference type="InParanoid" id="A0A409Y3V2"/>
<dbReference type="PANTHER" id="PTHR47182:SF3">
    <property type="entry name" value="CELL WALL ALPHA-1,3-GLUCAN SYNTHASE MOK14"/>
    <property type="match status" value="1"/>
</dbReference>
<dbReference type="OrthoDB" id="512920at2759"/>
<proteinExistence type="predicted"/>
<keyword evidence="2" id="KW-1185">Reference proteome</keyword>
<protein>
    <submittedName>
        <fullName evidence="1">Uncharacterized protein</fullName>
    </submittedName>
</protein>
<dbReference type="AlphaFoldDB" id="A0A409Y3V2"/>
<dbReference type="STRING" id="231916.A0A409Y3V2"/>
<gene>
    <name evidence="1" type="ORF">CVT26_002485</name>
</gene>
<dbReference type="GO" id="GO:0047657">
    <property type="term" value="F:alpha-1,3-glucan synthase activity"/>
    <property type="evidence" value="ECO:0007669"/>
    <property type="project" value="TreeGrafter"/>
</dbReference>
<dbReference type="EMBL" id="NHYE01001210">
    <property type="protein sequence ID" value="PPQ97673.1"/>
    <property type="molecule type" value="Genomic_DNA"/>
</dbReference>
<dbReference type="Gene3D" id="3.20.20.80">
    <property type="entry name" value="Glycosidases"/>
    <property type="match status" value="1"/>
</dbReference>
<sequence length="107" mass="12010">MTSDRERRIKRGPANAVRLSDLYYNLDVNPFSTEPTQLQPPRPNTACTASTKNWRAFLVYTTLLDNWAVGNPTNNDDSGTVYEYESRETQLRFGGDLKGLVAKPGQA</sequence>
<evidence type="ECO:0000313" key="1">
    <source>
        <dbReference type="EMBL" id="PPQ97673.1"/>
    </source>
</evidence>
<comment type="caution">
    <text evidence="1">The sequence shown here is derived from an EMBL/GenBank/DDBJ whole genome shotgun (WGS) entry which is preliminary data.</text>
</comment>
<accession>A0A409Y3V2</accession>
<dbReference type="GO" id="GO:0070600">
    <property type="term" value="P:fungal-type cell wall (1-&gt;3)-alpha-glucan biosynthetic process"/>
    <property type="evidence" value="ECO:0007669"/>
    <property type="project" value="TreeGrafter"/>
</dbReference>
<dbReference type="Proteomes" id="UP000284706">
    <property type="component" value="Unassembled WGS sequence"/>
</dbReference>
<dbReference type="PANTHER" id="PTHR47182">
    <property type="entry name" value="CELL WALL ALPHA-1,3-GLUCAN SYNTHASE AGS1-RELATED"/>
    <property type="match status" value="1"/>
</dbReference>
<evidence type="ECO:0000313" key="2">
    <source>
        <dbReference type="Proteomes" id="UP000284706"/>
    </source>
</evidence>
<reference evidence="1 2" key="1">
    <citation type="journal article" date="2018" name="Evol. Lett.">
        <title>Horizontal gene cluster transfer increased hallucinogenic mushroom diversity.</title>
        <authorList>
            <person name="Reynolds H.T."/>
            <person name="Vijayakumar V."/>
            <person name="Gluck-Thaler E."/>
            <person name="Korotkin H.B."/>
            <person name="Matheny P.B."/>
            <person name="Slot J.C."/>
        </authorList>
    </citation>
    <scope>NUCLEOTIDE SEQUENCE [LARGE SCALE GENOMIC DNA]</scope>
    <source>
        <strain evidence="1 2">SRW20</strain>
    </source>
</reference>
<dbReference type="GO" id="GO:0009277">
    <property type="term" value="C:fungal-type cell wall"/>
    <property type="evidence" value="ECO:0007669"/>
    <property type="project" value="TreeGrafter"/>
</dbReference>
<name>A0A409Y3V2_9AGAR</name>
<organism evidence="1 2">
    <name type="scientific">Gymnopilus dilepis</name>
    <dbReference type="NCBI Taxonomy" id="231916"/>
    <lineage>
        <taxon>Eukaryota</taxon>
        <taxon>Fungi</taxon>
        <taxon>Dikarya</taxon>
        <taxon>Basidiomycota</taxon>
        <taxon>Agaricomycotina</taxon>
        <taxon>Agaricomycetes</taxon>
        <taxon>Agaricomycetidae</taxon>
        <taxon>Agaricales</taxon>
        <taxon>Agaricineae</taxon>
        <taxon>Hymenogastraceae</taxon>
        <taxon>Gymnopilus</taxon>
    </lineage>
</organism>